<keyword evidence="4" id="KW-1185">Reference proteome</keyword>
<dbReference type="EMBL" id="AP021874">
    <property type="protein sequence ID" value="BBO71158.1"/>
    <property type="molecule type" value="Genomic_DNA"/>
</dbReference>
<dbReference type="SUPFAM" id="SSF53807">
    <property type="entry name" value="Helical backbone' metal receptor"/>
    <property type="match status" value="1"/>
</dbReference>
<organism evidence="3 4">
    <name type="scientific">Desulfosarcina alkanivorans</name>
    <dbReference type="NCBI Taxonomy" id="571177"/>
    <lineage>
        <taxon>Bacteria</taxon>
        <taxon>Pseudomonadati</taxon>
        <taxon>Thermodesulfobacteriota</taxon>
        <taxon>Desulfobacteria</taxon>
        <taxon>Desulfobacterales</taxon>
        <taxon>Desulfosarcinaceae</taxon>
        <taxon>Desulfosarcina</taxon>
    </lineage>
</organism>
<dbReference type="Gene3D" id="1.20.58.2180">
    <property type="match status" value="1"/>
</dbReference>
<dbReference type="PANTHER" id="PTHR30535:SF34">
    <property type="entry name" value="MOLYBDATE-BINDING PROTEIN MOLA"/>
    <property type="match status" value="1"/>
</dbReference>
<sequence length="338" mass="36247">MKPGIVLFLCACLLCVPAVDAAAGPAGRTVTDMVGRTVTVPVEARRLVTTFKPASLCVTALGLQNRLVGIDTDSKRDPLQLAVSPAIGQLPAVGQKSTGLNFEAILSVDPDLAILFAQKDGIAIADRLGDHGVAAIVILPERMQTLYDTLRLIAEAAGAPLKAENAIAECRRVVALVGQRVAAIDADHRRRVYFSSPRGIFSTATGDLLQDEMIAMAGAVNVGHALTGYFREISPEQFIAWNPDIVLKSGHHHHSSHTILQQPQFAGVAAVAAHRIYTFPSNIAHWDFPSPLSALGILWLAGTCYPERFADLDMQAEIDRFHMALFGKTFVSLGGKLE</sequence>
<dbReference type="RefSeq" id="WP_155319036.1">
    <property type="nucleotide sequence ID" value="NZ_AP021874.1"/>
</dbReference>
<evidence type="ECO:0000313" key="4">
    <source>
        <dbReference type="Proteomes" id="UP000427906"/>
    </source>
</evidence>
<accession>A0A5K7YR17</accession>
<feature type="signal peptide" evidence="1">
    <location>
        <begin position="1"/>
        <end position="21"/>
    </location>
</feature>
<gene>
    <name evidence="3" type="ORF">DSCA_50880</name>
</gene>
<name>A0A5K7YR17_9BACT</name>
<dbReference type="PANTHER" id="PTHR30535">
    <property type="entry name" value="VITAMIN B12-BINDING PROTEIN"/>
    <property type="match status" value="1"/>
</dbReference>
<evidence type="ECO:0000256" key="1">
    <source>
        <dbReference type="SAM" id="SignalP"/>
    </source>
</evidence>
<dbReference type="AlphaFoldDB" id="A0A5K7YR17"/>
<reference evidence="3 4" key="1">
    <citation type="submission" date="2019-11" db="EMBL/GenBank/DDBJ databases">
        <title>Comparative genomics of hydrocarbon-degrading Desulfosarcina strains.</title>
        <authorList>
            <person name="Watanabe M."/>
            <person name="Kojima H."/>
            <person name="Fukui M."/>
        </authorList>
    </citation>
    <scope>NUCLEOTIDE SEQUENCE [LARGE SCALE GENOMIC DNA]</scope>
    <source>
        <strain evidence="3 4">PL12</strain>
    </source>
</reference>
<dbReference type="Gene3D" id="3.40.50.1980">
    <property type="entry name" value="Nitrogenase molybdenum iron protein domain"/>
    <property type="match status" value="2"/>
</dbReference>
<protein>
    <recommendedName>
        <fullName evidence="2">Fe/B12 periplasmic-binding domain-containing protein</fullName>
    </recommendedName>
</protein>
<dbReference type="Pfam" id="PF01497">
    <property type="entry name" value="Peripla_BP_2"/>
    <property type="match status" value="1"/>
</dbReference>
<feature type="domain" description="Fe/B12 periplasmic-binding" evidence="2">
    <location>
        <begin position="46"/>
        <end position="308"/>
    </location>
</feature>
<dbReference type="Proteomes" id="UP000427906">
    <property type="component" value="Chromosome"/>
</dbReference>
<dbReference type="InterPro" id="IPR050902">
    <property type="entry name" value="ABC_Transporter_SBP"/>
</dbReference>
<dbReference type="OrthoDB" id="9775594at2"/>
<evidence type="ECO:0000259" key="2">
    <source>
        <dbReference type="PROSITE" id="PS50983"/>
    </source>
</evidence>
<feature type="chain" id="PRO_5024442535" description="Fe/B12 periplasmic-binding domain-containing protein" evidence="1">
    <location>
        <begin position="22"/>
        <end position="338"/>
    </location>
</feature>
<proteinExistence type="predicted"/>
<evidence type="ECO:0000313" key="3">
    <source>
        <dbReference type="EMBL" id="BBO71158.1"/>
    </source>
</evidence>
<keyword evidence="1" id="KW-0732">Signal</keyword>
<dbReference type="KEGG" id="dalk:DSCA_50880"/>
<dbReference type="PROSITE" id="PS50983">
    <property type="entry name" value="FE_B12_PBP"/>
    <property type="match status" value="1"/>
</dbReference>
<dbReference type="InterPro" id="IPR002491">
    <property type="entry name" value="ABC_transptr_periplasmic_BD"/>
</dbReference>